<accession>A0A934TM57</accession>
<dbReference type="HAMAP" id="MF_01895">
    <property type="entry name" value="RNase_R"/>
    <property type="match status" value="1"/>
</dbReference>
<evidence type="ECO:0000256" key="7">
    <source>
        <dbReference type="ARBA" id="ARBA00022884"/>
    </source>
</evidence>
<evidence type="ECO:0000256" key="2">
    <source>
        <dbReference type="ARBA" id="ARBA00012163"/>
    </source>
</evidence>
<dbReference type="PANTHER" id="PTHR23355">
    <property type="entry name" value="RIBONUCLEASE"/>
    <property type="match status" value="1"/>
</dbReference>
<proteinExistence type="inferred from homology"/>
<evidence type="ECO:0000313" key="10">
    <source>
        <dbReference type="Proteomes" id="UP000706333"/>
    </source>
</evidence>
<dbReference type="PANTHER" id="PTHR23355:SF9">
    <property type="entry name" value="DIS3-LIKE EXONUCLEASE 2"/>
    <property type="match status" value="1"/>
</dbReference>
<dbReference type="InterPro" id="IPR003029">
    <property type="entry name" value="S1_domain"/>
</dbReference>
<evidence type="ECO:0000256" key="4">
    <source>
        <dbReference type="ARBA" id="ARBA00022722"/>
    </source>
</evidence>
<comment type="caution">
    <text evidence="9">The sequence shown here is derived from an EMBL/GenBank/DDBJ whole genome shotgun (WGS) entry which is preliminary data.</text>
</comment>
<reference evidence="9" key="1">
    <citation type="submission" date="2017-05" db="EMBL/GenBank/DDBJ databases">
        <authorList>
            <person name="Imhoff J.F."/>
            <person name="Rahn T."/>
            <person name="Kuenzel S."/>
            <person name="Neulinger S.C."/>
        </authorList>
    </citation>
    <scope>NUCLEOTIDE SEQUENCE</scope>
    <source>
        <strain evidence="9">LMG 28126</strain>
    </source>
</reference>
<keyword evidence="3" id="KW-0963">Cytoplasm</keyword>
<dbReference type="PROSITE" id="PS50126">
    <property type="entry name" value="S1"/>
    <property type="match status" value="1"/>
</dbReference>
<evidence type="ECO:0000313" key="9">
    <source>
        <dbReference type="EMBL" id="MBK5928089.1"/>
    </source>
</evidence>
<organism evidence="9 10">
    <name type="scientific">Rhodobaculum claviforme</name>
    <dbReference type="NCBI Taxonomy" id="1549854"/>
    <lineage>
        <taxon>Bacteria</taxon>
        <taxon>Pseudomonadati</taxon>
        <taxon>Pseudomonadota</taxon>
        <taxon>Alphaproteobacteria</taxon>
        <taxon>Rhodobacterales</taxon>
        <taxon>Paracoccaceae</taxon>
        <taxon>Rhodobaculum</taxon>
    </lineage>
</organism>
<keyword evidence="10" id="KW-1185">Reference proteome</keyword>
<reference evidence="9" key="2">
    <citation type="journal article" date="2020" name="Microorganisms">
        <title>Osmotic Adaptation and Compatible Solute Biosynthesis of Phototrophic Bacteria as Revealed from Genome Analyses.</title>
        <authorList>
            <person name="Imhoff J.F."/>
            <person name="Rahn T."/>
            <person name="Kunzel S."/>
            <person name="Keller A."/>
            <person name="Neulinger S.C."/>
        </authorList>
    </citation>
    <scope>NUCLEOTIDE SEQUENCE</scope>
    <source>
        <strain evidence="9">LMG 28126</strain>
    </source>
</reference>
<dbReference type="Gene3D" id="2.40.50.140">
    <property type="entry name" value="Nucleic acid-binding proteins"/>
    <property type="match status" value="1"/>
</dbReference>
<gene>
    <name evidence="9" type="ORF">CCR87_12250</name>
</gene>
<dbReference type="InterPro" id="IPR004476">
    <property type="entry name" value="RNase_II/RNase_R"/>
</dbReference>
<dbReference type="InterPro" id="IPR012340">
    <property type="entry name" value="NA-bd_OB-fold"/>
</dbReference>
<dbReference type="InterPro" id="IPR040476">
    <property type="entry name" value="CSD2"/>
</dbReference>
<dbReference type="InterPro" id="IPR022966">
    <property type="entry name" value="RNase_II/R_CS"/>
</dbReference>
<dbReference type="InterPro" id="IPR011805">
    <property type="entry name" value="RNase_R"/>
</dbReference>
<dbReference type="GO" id="GO:0003723">
    <property type="term" value="F:RNA binding"/>
    <property type="evidence" value="ECO:0007669"/>
    <property type="project" value="UniProtKB-KW"/>
</dbReference>
<dbReference type="InterPro" id="IPR050180">
    <property type="entry name" value="RNR_Ribonuclease"/>
</dbReference>
<evidence type="ECO:0000256" key="3">
    <source>
        <dbReference type="ARBA" id="ARBA00022490"/>
    </source>
</evidence>
<dbReference type="NCBIfam" id="TIGR00358">
    <property type="entry name" value="3_prime_RNase"/>
    <property type="match status" value="1"/>
</dbReference>
<comment type="catalytic activity">
    <reaction evidence="1">
        <text>Exonucleolytic cleavage in the 3'- to 5'-direction to yield nucleoside 5'-phosphates.</text>
        <dbReference type="EC" id="3.1.13.1"/>
    </reaction>
</comment>
<dbReference type="SMART" id="SM00955">
    <property type="entry name" value="RNB"/>
    <property type="match status" value="1"/>
</dbReference>
<keyword evidence="4" id="KW-0540">Nuclease</keyword>
<sequence length="718" mass="77292">MTRIPSADALRAWITENPDATSKREIARAFGLKGAAHTELKRALRALEEEGLITPRRARGPRRPDRLPPVAVLRMEGADADGDLFARPMEWHGDGPAPRILMITRPGDPALGAGDRVLAKLTPVHADDHTHQGHLIRRLEAGPRRVLGVFRTGPEGGRILPVDKGAGREWRVFAGDTDGAEDGELVEAALAGPARLGLPRARITARLGDPMAPKSVSLIAIHQYGLRHAFPDDVLDEAEAAPPLDGATPGEDLRALPFITIDPADARDHDDAVVAHPDDDPANPGGHIVWVAIADVARYVRPGTALDHEAVLRGNSAYFPDRVVPMLPERLSADLCSLVEGEDRPVMAVRLTLRADGTKRAHRFARGTIRCRAGLSYEQFQAAADAGTEPLEVPVVAPLYAAYAAAAAARDARGPLDLDLPEREITLSDAGDVVSVGFRARLAAHRLIEEFMVLANVAAAEELVSRRSPLIFRVHDTPAPERVEALREVAEASGLAFAPGQIMQARALNRLLAQAEGTEVDELINMATLRAMAQAVYSPDNLGHFGLSLGAYAHFTSPIRRYADLIVHRALIRAHGWGDDGLSDAEADRLEATARHISETERTAMAAERDTADRYLAAYLSERVGEIIGGRVAGVNRAGLFVRLDGTGADGLVPLRTLGAEFFRLDPDAQTVTGTETGRVIALGDRVQVRLAEADPISGGLLLEMTEHEGSSLPRPRR</sequence>
<dbReference type="EMBL" id="NHSD01000287">
    <property type="protein sequence ID" value="MBK5928089.1"/>
    <property type="molecule type" value="Genomic_DNA"/>
</dbReference>
<dbReference type="Proteomes" id="UP000706333">
    <property type="component" value="Unassembled WGS sequence"/>
</dbReference>
<dbReference type="SUPFAM" id="SSF50249">
    <property type="entry name" value="Nucleic acid-binding proteins"/>
    <property type="match status" value="2"/>
</dbReference>
<keyword evidence="6" id="KW-0269">Exonuclease</keyword>
<keyword evidence="7" id="KW-0694">RNA-binding</keyword>
<dbReference type="GO" id="GO:0006402">
    <property type="term" value="P:mRNA catabolic process"/>
    <property type="evidence" value="ECO:0007669"/>
    <property type="project" value="TreeGrafter"/>
</dbReference>
<dbReference type="EC" id="3.1.13.1" evidence="2"/>
<evidence type="ECO:0000256" key="1">
    <source>
        <dbReference type="ARBA" id="ARBA00001849"/>
    </source>
</evidence>
<dbReference type="Pfam" id="PF00575">
    <property type="entry name" value="S1"/>
    <property type="match status" value="1"/>
</dbReference>
<dbReference type="Pfam" id="PF17876">
    <property type="entry name" value="CSD2"/>
    <property type="match status" value="1"/>
</dbReference>
<dbReference type="Pfam" id="PF00773">
    <property type="entry name" value="RNB"/>
    <property type="match status" value="1"/>
</dbReference>
<dbReference type="AlphaFoldDB" id="A0A934TM57"/>
<dbReference type="GO" id="GO:0005829">
    <property type="term" value="C:cytosol"/>
    <property type="evidence" value="ECO:0007669"/>
    <property type="project" value="TreeGrafter"/>
</dbReference>
<evidence type="ECO:0000256" key="5">
    <source>
        <dbReference type="ARBA" id="ARBA00022801"/>
    </source>
</evidence>
<keyword evidence="5" id="KW-0378">Hydrolase</keyword>
<evidence type="ECO:0000259" key="8">
    <source>
        <dbReference type="PROSITE" id="PS50126"/>
    </source>
</evidence>
<evidence type="ECO:0000256" key="6">
    <source>
        <dbReference type="ARBA" id="ARBA00022839"/>
    </source>
</evidence>
<dbReference type="RefSeq" id="WP_201157841.1">
    <property type="nucleotide sequence ID" value="NZ_NHSD01000287.1"/>
</dbReference>
<dbReference type="InterPro" id="IPR001900">
    <property type="entry name" value="RNase_II/R"/>
</dbReference>
<dbReference type="SMART" id="SM00316">
    <property type="entry name" value="S1"/>
    <property type="match status" value="1"/>
</dbReference>
<name>A0A934TM57_9RHOB</name>
<dbReference type="PROSITE" id="PS01175">
    <property type="entry name" value="RIBONUCLEASE_II"/>
    <property type="match status" value="1"/>
</dbReference>
<dbReference type="GO" id="GO:0008859">
    <property type="term" value="F:exoribonuclease II activity"/>
    <property type="evidence" value="ECO:0007669"/>
    <property type="project" value="UniProtKB-EC"/>
</dbReference>
<dbReference type="CDD" id="cd04471">
    <property type="entry name" value="S1_RNase_R"/>
    <property type="match status" value="1"/>
</dbReference>
<protein>
    <recommendedName>
        <fullName evidence="2">exoribonuclease II</fullName>
        <ecNumber evidence="2">3.1.13.1</ecNumber>
    </recommendedName>
</protein>
<feature type="domain" description="S1 motif" evidence="8">
    <location>
        <begin position="625"/>
        <end position="706"/>
    </location>
</feature>
<feature type="non-terminal residue" evidence="9">
    <location>
        <position position="718"/>
    </location>
</feature>